<protein>
    <submittedName>
        <fullName evidence="1">HAD superfamily hydrolase (TIGR01509 family)</fullName>
    </submittedName>
</protein>
<dbReference type="InterPro" id="IPR036412">
    <property type="entry name" value="HAD-like_sf"/>
</dbReference>
<organism evidence="1 2">
    <name type="scientific">Corynebacterium guangdongense</name>
    <dbReference type="NCBI Taxonomy" id="1783348"/>
    <lineage>
        <taxon>Bacteria</taxon>
        <taxon>Bacillati</taxon>
        <taxon>Actinomycetota</taxon>
        <taxon>Actinomycetes</taxon>
        <taxon>Mycobacteriales</taxon>
        <taxon>Corynebacteriaceae</taxon>
        <taxon>Corynebacterium</taxon>
    </lineage>
</organism>
<reference evidence="1" key="1">
    <citation type="submission" date="2023-07" db="EMBL/GenBank/DDBJ databases">
        <title>Sequencing the genomes of 1000 actinobacteria strains.</title>
        <authorList>
            <person name="Klenk H.-P."/>
        </authorList>
    </citation>
    <scope>NUCLEOTIDE SEQUENCE</scope>
    <source>
        <strain evidence="1">DSM 107476</strain>
    </source>
</reference>
<dbReference type="PANTHER" id="PTHR18901:SF38">
    <property type="entry name" value="PSEUDOURIDINE-5'-PHOSPHATASE"/>
    <property type="match status" value="1"/>
</dbReference>
<dbReference type="InterPro" id="IPR023214">
    <property type="entry name" value="HAD_sf"/>
</dbReference>
<evidence type="ECO:0000313" key="2">
    <source>
        <dbReference type="Proteomes" id="UP001180840"/>
    </source>
</evidence>
<dbReference type="EMBL" id="JAVDXZ010000001">
    <property type="protein sequence ID" value="MDR7329350.1"/>
    <property type="molecule type" value="Genomic_DNA"/>
</dbReference>
<sequence length="230" mass="25193">MTTRNRLPAAIFWDMDGTLVDSEPLWGIATFELSEKLGRRITPEVREKTVGGSFANTLSILSEWAGVDVEYSVERRWMYDRMAELMAGRLAPNPGVRELLAELRSADLPMLVTTNTERELADPSIDAVGREFFVDSITGDEVTRAKPYPDMYVEAARRVGRHPSECLVFEDSVAGMTAAAASGAKVIGLSDDPPAGVVPIRSLAGEIGFDGVSARTLGQWWASLTDREEL</sequence>
<dbReference type="PANTHER" id="PTHR18901">
    <property type="entry name" value="2-DEOXYGLUCOSE-6-PHOSPHATE PHOSPHATASE 2"/>
    <property type="match status" value="1"/>
</dbReference>
<evidence type="ECO:0000313" key="1">
    <source>
        <dbReference type="EMBL" id="MDR7329350.1"/>
    </source>
</evidence>
<comment type="caution">
    <text evidence="1">The sequence shown here is derived from an EMBL/GenBank/DDBJ whole genome shotgun (WGS) entry which is preliminary data.</text>
</comment>
<dbReference type="SUPFAM" id="SSF56784">
    <property type="entry name" value="HAD-like"/>
    <property type="match status" value="1"/>
</dbReference>
<dbReference type="SFLD" id="SFLDS00003">
    <property type="entry name" value="Haloacid_Dehalogenase"/>
    <property type="match status" value="1"/>
</dbReference>
<dbReference type="CDD" id="cd07505">
    <property type="entry name" value="HAD_BPGM-like"/>
    <property type="match status" value="1"/>
</dbReference>
<dbReference type="Gene3D" id="3.40.50.1000">
    <property type="entry name" value="HAD superfamily/HAD-like"/>
    <property type="match status" value="1"/>
</dbReference>
<dbReference type="Gene3D" id="1.10.150.240">
    <property type="entry name" value="Putative phosphatase, domain 2"/>
    <property type="match status" value="1"/>
</dbReference>
<keyword evidence="1" id="KW-0378">Hydrolase</keyword>
<proteinExistence type="predicted"/>
<dbReference type="SFLD" id="SFLDG01129">
    <property type="entry name" value="C1.5:_HAD__Beta-PGM__Phosphata"/>
    <property type="match status" value="1"/>
</dbReference>
<dbReference type="Proteomes" id="UP001180840">
    <property type="component" value="Unassembled WGS sequence"/>
</dbReference>
<dbReference type="NCBIfam" id="TIGR01509">
    <property type="entry name" value="HAD-SF-IA-v3"/>
    <property type="match status" value="1"/>
</dbReference>
<dbReference type="InterPro" id="IPR023198">
    <property type="entry name" value="PGP-like_dom2"/>
</dbReference>
<accession>A0ABU1ZWW0</accession>
<dbReference type="Pfam" id="PF00702">
    <property type="entry name" value="Hydrolase"/>
    <property type="match status" value="1"/>
</dbReference>
<gene>
    <name evidence="1" type="ORF">J2S39_001026</name>
</gene>
<name>A0ABU1ZWW0_9CORY</name>
<dbReference type="GO" id="GO:0016787">
    <property type="term" value="F:hydrolase activity"/>
    <property type="evidence" value="ECO:0007669"/>
    <property type="project" value="UniProtKB-KW"/>
</dbReference>
<dbReference type="InterPro" id="IPR006439">
    <property type="entry name" value="HAD-SF_hydro_IA"/>
</dbReference>
<keyword evidence="2" id="KW-1185">Reference proteome</keyword>